<dbReference type="NCBIfam" id="TIGR02909">
    <property type="entry name" value="spore_YkwD"/>
    <property type="match status" value="1"/>
</dbReference>
<protein>
    <recommendedName>
        <fullName evidence="3">SCP domain-containing protein</fullName>
    </recommendedName>
</protein>
<dbReference type="InterPro" id="IPR014258">
    <property type="entry name" value="CAP_domain_YkwD-like"/>
</dbReference>
<organism evidence="4 5">
    <name type="scientific">Caldibacillus thermoamylovorans</name>
    <dbReference type="NCBI Taxonomy" id="35841"/>
    <lineage>
        <taxon>Bacteria</taxon>
        <taxon>Bacillati</taxon>
        <taxon>Bacillota</taxon>
        <taxon>Bacilli</taxon>
        <taxon>Bacillales</taxon>
        <taxon>Bacillaceae</taxon>
        <taxon>Caldibacillus</taxon>
    </lineage>
</organism>
<keyword evidence="2" id="KW-0732">Signal</keyword>
<feature type="region of interest" description="Disordered" evidence="1">
    <location>
        <begin position="130"/>
        <end position="175"/>
    </location>
</feature>
<evidence type="ECO:0000313" key="4">
    <source>
        <dbReference type="EMBL" id="CEE01469.1"/>
    </source>
</evidence>
<dbReference type="PANTHER" id="PTHR31157">
    <property type="entry name" value="SCP DOMAIN-CONTAINING PROTEIN"/>
    <property type="match status" value="1"/>
</dbReference>
<dbReference type="SUPFAM" id="SSF55797">
    <property type="entry name" value="PR-1-like"/>
    <property type="match status" value="1"/>
</dbReference>
<dbReference type="Proteomes" id="UP000040576">
    <property type="component" value="Unassembled WGS sequence"/>
</dbReference>
<dbReference type="PROSITE" id="PS51257">
    <property type="entry name" value="PROKAR_LIPOPROTEIN"/>
    <property type="match status" value="1"/>
</dbReference>
<evidence type="ECO:0000256" key="1">
    <source>
        <dbReference type="SAM" id="MobiDB-lite"/>
    </source>
</evidence>
<evidence type="ECO:0000259" key="3">
    <source>
        <dbReference type="Pfam" id="PF00188"/>
    </source>
</evidence>
<feature type="signal peptide" evidence="2">
    <location>
        <begin position="1"/>
        <end position="24"/>
    </location>
</feature>
<dbReference type="AlphaFoldDB" id="A0A090KRZ5"/>
<dbReference type="InterPro" id="IPR035940">
    <property type="entry name" value="CAP_sf"/>
</dbReference>
<dbReference type="PANTHER" id="PTHR31157:SF1">
    <property type="entry name" value="SCP DOMAIN-CONTAINING PROTEIN"/>
    <property type="match status" value="1"/>
</dbReference>
<feature type="chain" id="PRO_5001858374" description="SCP domain-containing protein" evidence="2">
    <location>
        <begin position="25"/>
        <end position="304"/>
    </location>
</feature>
<sequence length="304" mass="34223">MIKKYYPVLLLTFSLLTGCNGNFGADNGNENNQVRDTNMEESWTPNQTSPYYSVTNDEIHANRRTNGDRQMTDDINNNEISATSTKTNSNNYPHTKPILIQEAKYDYVPTNEEQISYRNERIQRYFGGQFSQFFGGTNRGQGNNNQQAGPPNEGQTGAPGTNNQNQQNTTNPEANQNAGISEFARQVVNLTNEQRKKNGLAPLQIDTTLSDVAQRKSQDMQQNNYFSHTSPTYGSPFDMMRDFGVTYKTAGENIAQGQKTPKEVVNAWMNSSGHRANILNKNFTHIGVGFETQGYHWTQMFIGK</sequence>
<dbReference type="RefSeq" id="WP_231553313.1">
    <property type="nucleotide sequence ID" value="NZ_CCRF01000047.1"/>
</dbReference>
<gene>
    <name evidence="4" type="ORF">BT1A1_1641</name>
</gene>
<name>A0A090KRZ5_9BACI</name>
<evidence type="ECO:0000313" key="5">
    <source>
        <dbReference type="Proteomes" id="UP000040576"/>
    </source>
</evidence>
<dbReference type="Gene3D" id="3.40.33.10">
    <property type="entry name" value="CAP"/>
    <property type="match status" value="1"/>
</dbReference>
<reference evidence="4 5" key="1">
    <citation type="submission" date="2014-07" db="EMBL/GenBank/DDBJ databases">
        <authorList>
            <person name="Wibberg Daniel"/>
        </authorList>
    </citation>
    <scope>NUCLEOTIDE SEQUENCE [LARGE SCALE GENOMIC DNA]</scope>
</reference>
<dbReference type="CDD" id="cd05379">
    <property type="entry name" value="CAP_bacterial"/>
    <property type="match status" value="1"/>
</dbReference>
<dbReference type="GeneID" id="92960809"/>
<dbReference type="Pfam" id="PF00188">
    <property type="entry name" value="CAP"/>
    <property type="match status" value="1"/>
</dbReference>
<dbReference type="InterPro" id="IPR014044">
    <property type="entry name" value="CAP_dom"/>
</dbReference>
<proteinExistence type="predicted"/>
<dbReference type="EMBL" id="CCRF01000047">
    <property type="protein sequence ID" value="CEE01469.1"/>
    <property type="molecule type" value="Genomic_DNA"/>
</dbReference>
<keyword evidence="5" id="KW-1185">Reference proteome</keyword>
<feature type="domain" description="SCP" evidence="3">
    <location>
        <begin position="188"/>
        <end position="301"/>
    </location>
</feature>
<accession>A0A090KRZ5</accession>
<evidence type="ECO:0000256" key="2">
    <source>
        <dbReference type="SAM" id="SignalP"/>
    </source>
</evidence>